<dbReference type="InterPro" id="IPR036156">
    <property type="entry name" value="Beta-gal/glucu_dom_sf"/>
</dbReference>
<dbReference type="Pfam" id="PF22666">
    <property type="entry name" value="Glyco_hydro_2_N2"/>
    <property type="match status" value="2"/>
</dbReference>
<dbReference type="SUPFAM" id="SSF51445">
    <property type="entry name" value="(Trans)glycosidases"/>
    <property type="match status" value="2"/>
</dbReference>
<dbReference type="InterPro" id="IPR054593">
    <property type="entry name" value="Beta-mannosidase-like_N2"/>
</dbReference>
<evidence type="ECO:0000256" key="2">
    <source>
        <dbReference type="ARBA" id="ARBA00007401"/>
    </source>
</evidence>
<dbReference type="Gene3D" id="2.60.120.260">
    <property type="entry name" value="Galactose-binding domain-like"/>
    <property type="match status" value="2"/>
</dbReference>
<feature type="domain" description="Beta-mannosidase-like galactose-binding" evidence="9">
    <location>
        <begin position="78"/>
        <end position="114"/>
    </location>
</feature>
<comment type="catalytic activity">
    <reaction evidence="1">
        <text>Hydrolysis of terminal, non-reducing beta-D-mannose residues in beta-D-mannosides.</text>
        <dbReference type="EC" id="3.2.1.25"/>
    </reaction>
</comment>
<evidence type="ECO:0000256" key="7">
    <source>
        <dbReference type="ARBA" id="ARBA00033445"/>
    </source>
</evidence>
<evidence type="ECO:0000259" key="8">
    <source>
        <dbReference type="Pfam" id="PF17753"/>
    </source>
</evidence>
<evidence type="ECO:0000313" key="10">
    <source>
        <dbReference type="EMBL" id="VDM75772.1"/>
    </source>
</evidence>
<keyword evidence="6" id="KW-0326">Glycosidase</keyword>
<dbReference type="InterPro" id="IPR013783">
    <property type="entry name" value="Ig-like_fold"/>
</dbReference>
<dbReference type="Pfam" id="PF17753">
    <property type="entry name" value="Ig_mannosidase"/>
    <property type="match status" value="1"/>
</dbReference>
<keyword evidence="11" id="KW-1185">Reference proteome</keyword>
<dbReference type="OrthoDB" id="2866996at2759"/>
<feature type="domain" description="Beta-mannosidase-like galactose-binding" evidence="9">
    <location>
        <begin position="18"/>
        <end position="66"/>
    </location>
</feature>
<dbReference type="GO" id="GO:0006516">
    <property type="term" value="P:glycoprotein catabolic process"/>
    <property type="evidence" value="ECO:0007669"/>
    <property type="project" value="TreeGrafter"/>
</dbReference>
<dbReference type="InterPro" id="IPR017853">
    <property type="entry name" value="GH"/>
</dbReference>
<dbReference type="GO" id="GO:0004567">
    <property type="term" value="F:beta-mannosidase activity"/>
    <property type="evidence" value="ECO:0007669"/>
    <property type="project" value="UniProtKB-EC"/>
</dbReference>
<dbReference type="SUPFAM" id="SSF49785">
    <property type="entry name" value="Galactose-binding domain-like"/>
    <property type="match status" value="1"/>
</dbReference>
<dbReference type="Gene3D" id="3.20.20.80">
    <property type="entry name" value="Glycosidases"/>
    <property type="match status" value="2"/>
</dbReference>
<dbReference type="AlphaFoldDB" id="A0A3P7L8S5"/>
<sequence length="951" mass="109260">ASYSDAQTSNVKGRLLGIVPGDIFTDLHRNGIIPDPLFGDNHLDLRWVASDNWTYTKSFEVDKDILMKTYGHEVPPVCPPVVYHGECHPNFIRKAQYSFSWDWGPSFPTVGIWKHVDIIAFDGYFIDDFTFTAERSAETWLIKGAVKAFVEQKPVRVGFKIRIEELHVVKDFEFNTTGGVEPTVLKFDIKIPSEKIELWWPNGQGNQKLYSIILESGEQKILHQLGFRYIELIQDYVDVTYKAKGRHFYFKVNDRPIFLKGSNWIPISNFLSANHSVRLEFLLDSAAEAGMNALRVWGGGVYESEEFYSLADQKGILIWQDLMFACALYPTDESFLNNVKTELTQQIWRIKRHASILVWAGNNENELAIRSHWWDPDNFSGMNGYLLEQRQVHDYVKLYSGTIKPLVEAIDSSRPFLLSSPSNGIRTEEEGGVALTPDDQRYGDIHFYDEFANLWRDNSEMCDRVWSAEPSLCVSFMKLFVFDSCEDLMFACALYPIDENFLTNVRTELTQQVCFHLKYFKLRVEQKAMNFENGYLLEQRQVHDYVKLYSGTIKPLVEAIDSSRPFLLSSPKGGVALTPDDQRYGDIHFYDEFANLWRDSTYQIPRCATEYGVQSLPFASTMLKHINSSEWSYMSQQLRNRQHHPGGVLSNLVIVFTHFPIPFQCTRSISDLHRCPYVNSPQFVDRFAYYSQAHQAITYKTQTEHYRRFRNLLTASGLGNTMCALYWQLNDVWAAPTWSSIDMELKWKMYAVGFNDIGVTVVNDSPGYINEAKLVVDMLAWNSEFEPIYTDEEVVKVEPFSAKEIDLSLGLSTSDADFLLRARLFANNGDSIAPETVLFPEKLYEVMGGSNSDNCLKIAKIVIQVDFDKFGDVTISEFKQIDQNTYKLTINTTSISPFTWISIRKPFLGWFSDNGFTMTAPTRQIILNLKEPVELDVNDFNVCNLKNCGML</sequence>
<keyword evidence="4" id="KW-0378">Hydrolase</keyword>
<dbReference type="SUPFAM" id="SSF49303">
    <property type="entry name" value="beta-Galactosidase/glucuronidase domain"/>
    <property type="match status" value="1"/>
</dbReference>
<evidence type="ECO:0000256" key="5">
    <source>
        <dbReference type="ARBA" id="ARBA00023180"/>
    </source>
</evidence>
<evidence type="ECO:0000256" key="4">
    <source>
        <dbReference type="ARBA" id="ARBA00022801"/>
    </source>
</evidence>
<evidence type="ECO:0000256" key="6">
    <source>
        <dbReference type="ARBA" id="ARBA00023295"/>
    </source>
</evidence>
<gene>
    <name evidence="10" type="ORF">SVUK_LOCUS10770</name>
</gene>
<comment type="similarity">
    <text evidence="2">Belongs to the glycosyl hydrolase 2 family.</text>
</comment>
<feature type="domain" description="Beta-mannosidase Ig-fold" evidence="8">
    <location>
        <begin position="881"/>
        <end position="947"/>
    </location>
</feature>
<name>A0A3P7L8S5_STRVU</name>
<evidence type="ECO:0000313" key="11">
    <source>
        <dbReference type="Proteomes" id="UP000270094"/>
    </source>
</evidence>
<dbReference type="Proteomes" id="UP000270094">
    <property type="component" value="Unassembled WGS sequence"/>
</dbReference>
<reference evidence="10 11" key="1">
    <citation type="submission" date="2018-11" db="EMBL/GenBank/DDBJ databases">
        <authorList>
            <consortium name="Pathogen Informatics"/>
        </authorList>
    </citation>
    <scope>NUCLEOTIDE SEQUENCE [LARGE SCALE GENOMIC DNA]</scope>
</reference>
<accession>A0A3P7L8S5</accession>
<dbReference type="InterPro" id="IPR050887">
    <property type="entry name" value="Beta-mannosidase_GH2"/>
</dbReference>
<feature type="non-terminal residue" evidence="10">
    <location>
        <position position="1"/>
    </location>
</feature>
<dbReference type="PANTHER" id="PTHR43730">
    <property type="entry name" value="BETA-MANNOSIDASE"/>
    <property type="match status" value="1"/>
</dbReference>
<organism evidence="10 11">
    <name type="scientific">Strongylus vulgaris</name>
    <name type="common">Blood worm</name>
    <dbReference type="NCBI Taxonomy" id="40348"/>
    <lineage>
        <taxon>Eukaryota</taxon>
        <taxon>Metazoa</taxon>
        <taxon>Ecdysozoa</taxon>
        <taxon>Nematoda</taxon>
        <taxon>Chromadorea</taxon>
        <taxon>Rhabditida</taxon>
        <taxon>Rhabditina</taxon>
        <taxon>Rhabditomorpha</taxon>
        <taxon>Strongyloidea</taxon>
        <taxon>Strongylidae</taxon>
        <taxon>Strongylus</taxon>
    </lineage>
</organism>
<proteinExistence type="inferred from homology"/>
<dbReference type="EC" id="3.2.1.25" evidence="3"/>
<evidence type="ECO:0000256" key="1">
    <source>
        <dbReference type="ARBA" id="ARBA00000829"/>
    </source>
</evidence>
<dbReference type="InterPro" id="IPR041625">
    <property type="entry name" value="Beta-mannosidase_Ig"/>
</dbReference>
<evidence type="ECO:0000256" key="3">
    <source>
        <dbReference type="ARBA" id="ARBA00012754"/>
    </source>
</evidence>
<evidence type="ECO:0000259" key="9">
    <source>
        <dbReference type="Pfam" id="PF22666"/>
    </source>
</evidence>
<dbReference type="PANTHER" id="PTHR43730:SF1">
    <property type="entry name" value="BETA-MANNOSIDASE"/>
    <property type="match status" value="1"/>
</dbReference>
<keyword evidence="5" id="KW-0325">Glycoprotein</keyword>
<dbReference type="EMBL" id="UYYB01095818">
    <property type="protein sequence ID" value="VDM75772.1"/>
    <property type="molecule type" value="Genomic_DNA"/>
</dbReference>
<dbReference type="InterPro" id="IPR008979">
    <property type="entry name" value="Galactose-bd-like_sf"/>
</dbReference>
<protein>
    <recommendedName>
        <fullName evidence="3">beta-mannosidase</fullName>
        <ecNumber evidence="3">3.2.1.25</ecNumber>
    </recommendedName>
    <alternativeName>
        <fullName evidence="7">Mannanase</fullName>
    </alternativeName>
</protein>
<dbReference type="Gene3D" id="2.60.40.10">
    <property type="entry name" value="Immunoglobulins"/>
    <property type="match status" value="2"/>
</dbReference>